<proteinExistence type="predicted"/>
<protein>
    <submittedName>
        <fullName evidence="1">Uncharacterized protein</fullName>
    </submittedName>
</protein>
<reference evidence="1 2" key="1">
    <citation type="journal article" date="2016" name="Nat. Commun.">
        <title>Thousands of microbial genomes shed light on interconnected biogeochemical processes in an aquifer system.</title>
        <authorList>
            <person name="Anantharaman K."/>
            <person name="Brown C.T."/>
            <person name="Hug L.A."/>
            <person name="Sharon I."/>
            <person name="Castelle C.J."/>
            <person name="Probst A.J."/>
            <person name="Thomas B.C."/>
            <person name="Singh A."/>
            <person name="Wilkins M.J."/>
            <person name="Karaoz U."/>
            <person name="Brodie E.L."/>
            <person name="Williams K.H."/>
            <person name="Hubbard S.S."/>
            <person name="Banfield J.F."/>
        </authorList>
    </citation>
    <scope>NUCLEOTIDE SEQUENCE [LARGE SCALE GENOMIC DNA]</scope>
</reference>
<evidence type="ECO:0000313" key="2">
    <source>
        <dbReference type="Proteomes" id="UP000178851"/>
    </source>
</evidence>
<gene>
    <name evidence="1" type="ORF">A2627_05295</name>
</gene>
<dbReference type="AlphaFoldDB" id="A0A1F7Y8W1"/>
<dbReference type="EMBL" id="MGGI01000037">
    <property type="protein sequence ID" value="OGM23767.1"/>
    <property type="molecule type" value="Genomic_DNA"/>
</dbReference>
<dbReference type="Proteomes" id="UP000178851">
    <property type="component" value="Unassembled WGS sequence"/>
</dbReference>
<comment type="caution">
    <text evidence="1">The sequence shown here is derived from an EMBL/GenBank/DDBJ whole genome shotgun (WGS) entry which is preliminary data.</text>
</comment>
<organism evidence="1 2">
    <name type="scientific">Candidatus Woesebacteria bacterium RIFCSPHIGHO2_01_FULL_39_28</name>
    <dbReference type="NCBI Taxonomy" id="1802496"/>
    <lineage>
        <taxon>Bacteria</taxon>
        <taxon>Candidatus Woeseibacteriota</taxon>
    </lineage>
</organism>
<name>A0A1F7Y8W1_9BACT</name>
<evidence type="ECO:0000313" key="1">
    <source>
        <dbReference type="EMBL" id="OGM23767.1"/>
    </source>
</evidence>
<sequence>MIDYENLLSRDHDYARQGIWGGLSTGEVLTPERRKRKSIPRKLIRVAGVLAAVATACGGGGKDSSSVQWQGWDATGPYKRGVNGPFCQGAGGIAVIEMLYNDGKLDQREMITFTAANGYTGTLTYPIAELGTEKIASGPIDCP</sequence>
<accession>A0A1F7Y8W1</accession>